<evidence type="ECO:0000256" key="1">
    <source>
        <dbReference type="ARBA" id="ARBA00022801"/>
    </source>
</evidence>
<keyword evidence="4" id="KW-1185">Reference proteome</keyword>
<evidence type="ECO:0000313" key="3">
    <source>
        <dbReference type="EMBL" id="MSR93779.1"/>
    </source>
</evidence>
<dbReference type="InterPro" id="IPR004843">
    <property type="entry name" value="Calcineurin-like_PHP"/>
</dbReference>
<name>A0A6N7UZQ2_9FIRM</name>
<dbReference type="EMBL" id="VULY01000018">
    <property type="protein sequence ID" value="MSR93779.1"/>
    <property type="molecule type" value="Genomic_DNA"/>
</dbReference>
<keyword evidence="1" id="KW-0378">Hydrolase</keyword>
<organism evidence="3 4">
    <name type="scientific">Suipraeoptans intestinalis</name>
    <dbReference type="NCBI Taxonomy" id="2606628"/>
    <lineage>
        <taxon>Bacteria</taxon>
        <taxon>Bacillati</taxon>
        <taxon>Bacillota</taxon>
        <taxon>Clostridia</taxon>
        <taxon>Lachnospirales</taxon>
        <taxon>Lachnospiraceae</taxon>
        <taxon>Suipraeoptans</taxon>
    </lineage>
</organism>
<keyword evidence="3" id="KW-0540">Nuclease</keyword>
<keyword evidence="3" id="KW-0269">Exonuclease</keyword>
<dbReference type="InterPro" id="IPR041796">
    <property type="entry name" value="Mre11_N"/>
</dbReference>
<dbReference type="InterPro" id="IPR029052">
    <property type="entry name" value="Metallo-depent_PP-like"/>
</dbReference>
<evidence type="ECO:0000313" key="4">
    <source>
        <dbReference type="Proteomes" id="UP000434409"/>
    </source>
</evidence>
<dbReference type="GO" id="GO:0004527">
    <property type="term" value="F:exonuclease activity"/>
    <property type="evidence" value="ECO:0007669"/>
    <property type="project" value="UniProtKB-KW"/>
</dbReference>
<evidence type="ECO:0000259" key="2">
    <source>
        <dbReference type="Pfam" id="PF00149"/>
    </source>
</evidence>
<protein>
    <submittedName>
        <fullName evidence="3">DNA repair exonuclease</fullName>
    </submittedName>
</protein>
<accession>A0A6N7UZQ2</accession>
<dbReference type="Pfam" id="PF00149">
    <property type="entry name" value="Metallophos"/>
    <property type="match status" value="1"/>
</dbReference>
<dbReference type="Proteomes" id="UP000434409">
    <property type="component" value="Unassembled WGS sequence"/>
</dbReference>
<dbReference type="SUPFAM" id="SSF56300">
    <property type="entry name" value="Metallo-dependent phosphatases"/>
    <property type="match status" value="1"/>
</dbReference>
<dbReference type="Gene3D" id="3.60.21.10">
    <property type="match status" value="1"/>
</dbReference>
<dbReference type="PANTHER" id="PTHR30337">
    <property type="entry name" value="COMPONENT OF ATP-DEPENDENT DSDNA EXONUCLEASE"/>
    <property type="match status" value="1"/>
</dbReference>
<dbReference type="PANTHER" id="PTHR30337:SF7">
    <property type="entry name" value="PHOSPHOESTERASE"/>
    <property type="match status" value="1"/>
</dbReference>
<feature type="domain" description="Calcineurin-like phosphoesterase" evidence="2">
    <location>
        <begin position="20"/>
        <end position="178"/>
    </location>
</feature>
<gene>
    <name evidence="3" type="ORF">FYJ34_05755</name>
</gene>
<sequence>MGAKPEAGKAYSDKRPGELWKSLERIIRICNREEIDLLLIAGDLFHRQPLKKELREVNAMFADLQKTQVVLIAGNHDHMTYRSCYADFPWEKQVHFLGRGQEMEWVEFPQLQTAVYGKSYHSREIREPLDAADWRRRHLQPKEILLLHGGDETHLPFRKEDLLRLGYDYVALGHIHKPGILAAGRAAYAGALEPTDRSDTGDHGYLLGEWKETGGTLRFVKSAGRKYIPLSVETTERDTAYEIRQRIEAAVRKMGTEHLYKIRLQGRRSPDLLLEQEEMDIFGNLVEWVDDTRPAYDLERLKQRNKDNLLGQMIGEMEEAPEESRHYRALCRGIQALLETGRSL</sequence>
<dbReference type="InterPro" id="IPR050535">
    <property type="entry name" value="DNA_Repair-Maintenance_Comp"/>
</dbReference>
<comment type="caution">
    <text evidence="3">The sequence shown here is derived from an EMBL/GenBank/DDBJ whole genome shotgun (WGS) entry which is preliminary data.</text>
</comment>
<dbReference type="CDD" id="cd00840">
    <property type="entry name" value="MPP_Mre11_N"/>
    <property type="match status" value="1"/>
</dbReference>
<reference evidence="3 4" key="1">
    <citation type="submission" date="2019-08" db="EMBL/GenBank/DDBJ databases">
        <title>In-depth cultivation of the pig gut microbiome towards novel bacterial diversity and tailored functional studies.</title>
        <authorList>
            <person name="Wylensek D."/>
            <person name="Hitch T.C.A."/>
            <person name="Clavel T."/>
        </authorList>
    </citation>
    <scope>NUCLEOTIDE SEQUENCE [LARGE SCALE GENOMIC DNA]</scope>
    <source>
        <strain evidence="3 4">68-1-5</strain>
    </source>
</reference>
<proteinExistence type="predicted"/>
<dbReference type="AlphaFoldDB" id="A0A6N7UZQ2"/>